<dbReference type="AlphaFoldDB" id="A0A1G5SGB1"/>
<name>A0A1G5SGB1_9PROT</name>
<dbReference type="Gene3D" id="1.20.1050.10">
    <property type="match status" value="1"/>
</dbReference>
<dbReference type="EMBL" id="FMWO01000057">
    <property type="protein sequence ID" value="SCZ86158.1"/>
    <property type="molecule type" value="Genomic_DNA"/>
</dbReference>
<keyword evidence="1" id="KW-0560">Oxidoreductase</keyword>
<dbReference type="Proteomes" id="UP000198729">
    <property type="component" value="Unassembled WGS sequence"/>
</dbReference>
<evidence type="ECO:0000313" key="2">
    <source>
        <dbReference type="Proteomes" id="UP000198729"/>
    </source>
</evidence>
<keyword evidence="2" id="KW-1185">Reference proteome</keyword>
<dbReference type="SUPFAM" id="SSF47616">
    <property type="entry name" value="GST C-terminal domain-like"/>
    <property type="match status" value="1"/>
</dbReference>
<dbReference type="InterPro" id="IPR036282">
    <property type="entry name" value="Glutathione-S-Trfase_C_sf"/>
</dbReference>
<sequence>MRASLLKRFTYGNFKTNRQRIANFPAISNDLGELLQVSGIAQTVNFEHIKQHDYGSYITINPMQEVPLGPDQDFTLPHNRGRLE</sequence>
<dbReference type="InterPro" id="IPR016639">
    <property type="entry name" value="GST_Omega/GSH"/>
</dbReference>
<dbReference type="RefSeq" id="WP_176753931.1">
    <property type="nucleotide sequence ID" value="NZ_FMWO01000057.1"/>
</dbReference>
<dbReference type="GO" id="GO:0004364">
    <property type="term" value="F:glutathione transferase activity"/>
    <property type="evidence" value="ECO:0007669"/>
    <property type="project" value="InterPro"/>
</dbReference>
<reference evidence="1 2" key="1">
    <citation type="submission" date="2016-10" db="EMBL/GenBank/DDBJ databases">
        <authorList>
            <person name="de Groot N.N."/>
        </authorList>
    </citation>
    <scope>NUCLEOTIDE SEQUENCE [LARGE SCALE GENOMIC DNA]</scope>
    <source>
        <strain evidence="1">1</strain>
    </source>
</reference>
<evidence type="ECO:0000313" key="1">
    <source>
        <dbReference type="EMBL" id="SCZ86158.1"/>
    </source>
</evidence>
<accession>A0A1G5SGB1</accession>
<organism evidence="1 2">
    <name type="scientific">Nitrosomonas mobilis</name>
    <dbReference type="NCBI Taxonomy" id="51642"/>
    <lineage>
        <taxon>Bacteria</taxon>
        <taxon>Pseudomonadati</taxon>
        <taxon>Pseudomonadota</taxon>
        <taxon>Betaproteobacteria</taxon>
        <taxon>Nitrosomonadales</taxon>
        <taxon>Nitrosomonadaceae</taxon>
        <taxon>Nitrosomonas</taxon>
    </lineage>
</organism>
<gene>
    <name evidence="1" type="ORF">NSMM_490047</name>
</gene>
<dbReference type="EC" id="1.8.-.-" evidence="1"/>
<dbReference type="PANTHER" id="PTHR32419:SF6">
    <property type="entry name" value="GLUTATHIONE S-TRANSFERASE OMEGA-LIKE 1-RELATED"/>
    <property type="match status" value="1"/>
</dbReference>
<dbReference type="GO" id="GO:0005737">
    <property type="term" value="C:cytoplasm"/>
    <property type="evidence" value="ECO:0007669"/>
    <property type="project" value="TreeGrafter"/>
</dbReference>
<proteinExistence type="predicted"/>
<protein>
    <submittedName>
        <fullName evidence="1">Glutathionyl-hydroquinone reductase YqjG</fullName>
        <ecNumber evidence="1">1.8.-.-</ecNumber>
    </submittedName>
</protein>
<dbReference type="PANTHER" id="PTHR32419">
    <property type="entry name" value="GLUTATHIONYL-HYDROQUINONE REDUCTASE"/>
    <property type="match status" value="1"/>
</dbReference>
<dbReference type="GO" id="GO:0016491">
    <property type="term" value="F:oxidoreductase activity"/>
    <property type="evidence" value="ECO:0007669"/>
    <property type="project" value="UniProtKB-KW"/>
</dbReference>